<dbReference type="KEGG" id="mcad:Pan265_08820"/>
<feature type="transmembrane region" description="Helical" evidence="1">
    <location>
        <begin position="92"/>
        <end position="110"/>
    </location>
</feature>
<keyword evidence="1" id="KW-1133">Transmembrane helix</keyword>
<evidence type="ECO:0000313" key="3">
    <source>
        <dbReference type="Proteomes" id="UP000320386"/>
    </source>
</evidence>
<evidence type="ECO:0000313" key="2">
    <source>
        <dbReference type="EMBL" id="QDU71037.1"/>
    </source>
</evidence>
<proteinExistence type="predicted"/>
<evidence type="ECO:0000256" key="1">
    <source>
        <dbReference type="SAM" id="Phobius"/>
    </source>
</evidence>
<dbReference type="RefSeq" id="WP_145445177.1">
    <property type="nucleotide sequence ID" value="NZ_CP036280.1"/>
</dbReference>
<dbReference type="Proteomes" id="UP000320386">
    <property type="component" value="Chromosome"/>
</dbReference>
<feature type="transmembrane region" description="Helical" evidence="1">
    <location>
        <begin position="12"/>
        <end position="33"/>
    </location>
</feature>
<reference evidence="2 3" key="1">
    <citation type="submission" date="2019-02" db="EMBL/GenBank/DDBJ databases">
        <title>Deep-cultivation of Planctomycetes and their phenomic and genomic characterization uncovers novel biology.</title>
        <authorList>
            <person name="Wiegand S."/>
            <person name="Jogler M."/>
            <person name="Boedeker C."/>
            <person name="Pinto D."/>
            <person name="Vollmers J."/>
            <person name="Rivas-Marin E."/>
            <person name="Kohn T."/>
            <person name="Peeters S.H."/>
            <person name="Heuer A."/>
            <person name="Rast P."/>
            <person name="Oberbeckmann S."/>
            <person name="Bunk B."/>
            <person name="Jeske O."/>
            <person name="Meyerdierks A."/>
            <person name="Storesund J.E."/>
            <person name="Kallscheuer N."/>
            <person name="Luecker S."/>
            <person name="Lage O.M."/>
            <person name="Pohl T."/>
            <person name="Merkel B.J."/>
            <person name="Hornburger P."/>
            <person name="Mueller R.-W."/>
            <person name="Bruemmer F."/>
            <person name="Labrenz M."/>
            <person name="Spormann A.M."/>
            <person name="Op den Camp H."/>
            <person name="Overmann J."/>
            <person name="Amann R."/>
            <person name="Jetten M.S.M."/>
            <person name="Mascher T."/>
            <person name="Medema M.H."/>
            <person name="Devos D.P."/>
            <person name="Kaster A.-K."/>
            <person name="Ovreas L."/>
            <person name="Rohde M."/>
            <person name="Galperin M.Y."/>
            <person name="Jogler C."/>
        </authorList>
    </citation>
    <scope>NUCLEOTIDE SEQUENCE [LARGE SCALE GENOMIC DNA]</scope>
    <source>
        <strain evidence="2 3">Pan265</strain>
    </source>
</reference>
<sequence length="186" mass="19370">MKHPCDDALLHELNAFSMGMTLTATLFVAVMAITSCVHHGRITCTDGSGAKVTVTQPDKAVHPATLEHGPMIISTGSGQKQTPAMIAADQTWIAWVTGPALMIGGVGVLAARSYLPLIPTTAGTYTIAIGAAVMALAIGLPALPTWVWIVAVIGLGLWLIVPGVISNYHSSPRNSWNSNSPLKGHA</sequence>
<dbReference type="AlphaFoldDB" id="A0A518BVR3"/>
<gene>
    <name evidence="2" type="ORF">Pan265_08820</name>
</gene>
<feature type="transmembrane region" description="Helical" evidence="1">
    <location>
        <begin position="146"/>
        <end position="165"/>
    </location>
</feature>
<dbReference type="EMBL" id="CP036280">
    <property type="protein sequence ID" value="QDU71037.1"/>
    <property type="molecule type" value="Genomic_DNA"/>
</dbReference>
<protein>
    <submittedName>
        <fullName evidence="2">Uncharacterized protein</fullName>
    </submittedName>
</protein>
<keyword evidence="1" id="KW-0472">Membrane</keyword>
<name>A0A518BVR3_9BACT</name>
<accession>A0A518BVR3</accession>
<keyword evidence="3" id="KW-1185">Reference proteome</keyword>
<keyword evidence="1" id="KW-0812">Transmembrane</keyword>
<organism evidence="2 3">
    <name type="scientific">Mucisphaera calidilacus</name>
    <dbReference type="NCBI Taxonomy" id="2527982"/>
    <lineage>
        <taxon>Bacteria</taxon>
        <taxon>Pseudomonadati</taxon>
        <taxon>Planctomycetota</taxon>
        <taxon>Phycisphaerae</taxon>
        <taxon>Phycisphaerales</taxon>
        <taxon>Phycisphaeraceae</taxon>
        <taxon>Mucisphaera</taxon>
    </lineage>
</organism>
<feature type="transmembrane region" description="Helical" evidence="1">
    <location>
        <begin position="122"/>
        <end position="140"/>
    </location>
</feature>